<dbReference type="EMBL" id="UINC01227986">
    <property type="protein sequence ID" value="SVE59113.1"/>
    <property type="molecule type" value="Genomic_DNA"/>
</dbReference>
<dbReference type="AlphaFoldDB" id="A0A383ERP1"/>
<evidence type="ECO:0000313" key="1">
    <source>
        <dbReference type="EMBL" id="SVE59113.1"/>
    </source>
</evidence>
<organism evidence="1">
    <name type="scientific">marine metagenome</name>
    <dbReference type="NCBI Taxonomy" id="408172"/>
    <lineage>
        <taxon>unclassified sequences</taxon>
        <taxon>metagenomes</taxon>
        <taxon>ecological metagenomes</taxon>
    </lineage>
</organism>
<dbReference type="SUPFAM" id="SSF51197">
    <property type="entry name" value="Clavaminate synthase-like"/>
    <property type="match status" value="1"/>
</dbReference>
<feature type="non-terminal residue" evidence="1">
    <location>
        <position position="131"/>
    </location>
</feature>
<sequence length="131" mass="15233">MHITDAQLATYKKQGFLIIENFLTKDEQEAALQGFFTLFAPPFDEYESQKRQNNTPKHRLFPWDHSGLNNVTVHPDLVDATERVFGTREIRLCEGHLGMKYAGEEYNTKFHIDYSNNTLGPIIEPDDYMHL</sequence>
<reference evidence="1" key="1">
    <citation type="submission" date="2018-05" db="EMBL/GenBank/DDBJ databases">
        <authorList>
            <person name="Lanie J.A."/>
            <person name="Ng W.-L."/>
            <person name="Kazmierczak K.M."/>
            <person name="Andrzejewski T.M."/>
            <person name="Davidsen T.M."/>
            <person name="Wayne K.J."/>
            <person name="Tettelin H."/>
            <person name="Glass J.I."/>
            <person name="Rusch D."/>
            <person name="Podicherti R."/>
            <person name="Tsui H.-C.T."/>
            <person name="Winkler M.E."/>
        </authorList>
    </citation>
    <scope>NUCLEOTIDE SEQUENCE</scope>
</reference>
<accession>A0A383ERP1</accession>
<proteinExistence type="predicted"/>
<gene>
    <name evidence="1" type="ORF">METZ01_LOCUS511967</name>
</gene>
<name>A0A383ERP1_9ZZZZ</name>
<protein>
    <submittedName>
        <fullName evidence="1">Uncharacterized protein</fullName>
    </submittedName>
</protein>
<dbReference type="Gene3D" id="2.60.120.620">
    <property type="entry name" value="q2cbj1_9rhob like domain"/>
    <property type="match status" value="1"/>
</dbReference>